<evidence type="ECO:0000313" key="2">
    <source>
        <dbReference type="EnsemblPlants" id="EMT04924"/>
    </source>
</evidence>
<feature type="region of interest" description="Disordered" evidence="1">
    <location>
        <begin position="397"/>
        <end position="433"/>
    </location>
</feature>
<dbReference type="PANTHER" id="PTHR34835">
    <property type="entry name" value="OS07G0283600 PROTEIN-RELATED"/>
    <property type="match status" value="1"/>
</dbReference>
<dbReference type="InterPro" id="IPR038765">
    <property type="entry name" value="Papain-like_cys_pep_sf"/>
</dbReference>
<evidence type="ECO:0000256" key="1">
    <source>
        <dbReference type="SAM" id="MobiDB-lite"/>
    </source>
</evidence>
<dbReference type="Gene3D" id="3.40.395.10">
    <property type="entry name" value="Adenoviral Proteinase, Chain A"/>
    <property type="match status" value="1"/>
</dbReference>
<dbReference type="SUPFAM" id="SSF54001">
    <property type="entry name" value="Cysteine proteinases"/>
    <property type="match status" value="1"/>
</dbReference>
<feature type="region of interest" description="Disordered" evidence="1">
    <location>
        <begin position="354"/>
        <end position="381"/>
    </location>
</feature>
<accession>M8AU24</accession>
<protein>
    <submittedName>
        <fullName evidence="2">Uncharacterized protein</fullName>
    </submittedName>
</protein>
<name>M8AU24_AEGTA</name>
<dbReference type="AlphaFoldDB" id="M8AU24"/>
<dbReference type="EnsemblPlants" id="EMT04924">
    <property type="protein sequence ID" value="EMT04924"/>
    <property type="gene ID" value="F775_00304"/>
</dbReference>
<organism evidence="2">
    <name type="scientific">Aegilops tauschii</name>
    <name type="common">Tausch's goatgrass</name>
    <name type="synonym">Aegilops squarrosa</name>
    <dbReference type="NCBI Taxonomy" id="37682"/>
    <lineage>
        <taxon>Eukaryota</taxon>
        <taxon>Viridiplantae</taxon>
        <taxon>Streptophyta</taxon>
        <taxon>Embryophyta</taxon>
        <taxon>Tracheophyta</taxon>
        <taxon>Spermatophyta</taxon>
        <taxon>Magnoliopsida</taxon>
        <taxon>Liliopsida</taxon>
        <taxon>Poales</taxon>
        <taxon>Poaceae</taxon>
        <taxon>BOP clade</taxon>
        <taxon>Pooideae</taxon>
        <taxon>Triticodae</taxon>
        <taxon>Triticeae</taxon>
        <taxon>Triticinae</taxon>
        <taxon>Aegilops</taxon>
    </lineage>
</organism>
<feature type="region of interest" description="Disordered" evidence="1">
    <location>
        <begin position="506"/>
        <end position="546"/>
    </location>
</feature>
<feature type="compositionally biased region" description="Basic and acidic residues" evidence="1">
    <location>
        <begin position="360"/>
        <end position="372"/>
    </location>
</feature>
<sequence length="841" mass="93671">MDGDNLQDRRQLCCIAVHVTPGFLPILHGNCRTSRLREVADKELNANKRAVLEKLSFGSLLKIRPFSVPLELIDWVVMRIDTKHSLFSHKKKTILFTRDMVQKNFNVPSGPRVVELLKRNERCELRDIYREGTRAPIKKSISVIKKASDNDVVTLERTWVLLCLALVLVPGTGNMVSLDYLASLKDLDELNEFAWDEHVLATALREAGNYQLKREAGASGFWIGGCLPMFVLIYMDFLDVPRSLISEETFNYSLPRACFVCNADFELVKEFDRNKLTLEKVDFGKCNVLQSTFCKRLGLMLMEAHSNAVSNHEHRSEGFVAPRVIATSSVERTGAVTFGTPTATAAGIAIHSSKCPLSDPDSRAEAGADDQNKAQPGGVVAAPKVVETGALGEKVGVEAEQGAGQSTSIAKRSRAAALQQGESSNHSHGKDCVEQEEVIHQGGKVTPKDACNMDPSGASDKAMMVIALEWEDGPSCALFSEGTEDYEWMNQKVGILVKHVQTPNASSSDVQNSIPSVPNFDNTPQVERPSNLPTATFDTAPKLPRANDIPGPVFDVSPISFKNASSDGPQVVVDLHETIEANVAVRGESNSLGKQSKKKRVAVSPDNVPTMKKIKVDAHGDALHHQYVMTRYKTRKPKKNELLPDFIEIDGFHTSLENFHASLKPRAEIDNELKLSAEPDVFDPKVCEKEFKNACLQNHISKSDLLFFMVVHKRHWAVVVVNITQKEFNIFDSIRNSEDLFEMDRITKNVVMLLLEFGATNLFLLFAFPHRTLMHFVCPCFISYNCGYYSILYVENWDGLAMLSFGEDYIPNLQKRIAADLLRHPSNKLDPAHQLKLLLQR</sequence>
<dbReference type="PANTHER" id="PTHR34835:SF62">
    <property type="entry name" value="AMINOTRANSFERASE-LIKE PLANT MOBILE DOMAIN-CONTAINING PROTEIN"/>
    <property type="match status" value="1"/>
</dbReference>
<feature type="compositionally biased region" description="Polar residues" evidence="1">
    <location>
        <begin position="506"/>
        <end position="525"/>
    </location>
</feature>
<proteinExistence type="predicted"/>
<reference evidence="2" key="1">
    <citation type="submission" date="2015-06" db="UniProtKB">
        <authorList>
            <consortium name="EnsemblPlants"/>
        </authorList>
    </citation>
    <scope>IDENTIFICATION</scope>
</reference>